<dbReference type="InParanoid" id="A0A6P9E0Y7"/>
<feature type="domain" description="RNase H type-1" evidence="1">
    <location>
        <begin position="78"/>
        <end position="131"/>
    </location>
</feature>
<name>A0A6P9E0Y7_JUGRE</name>
<evidence type="ECO:0000313" key="3">
    <source>
        <dbReference type="RefSeq" id="XP_035541705.1"/>
    </source>
</evidence>
<proteinExistence type="predicted"/>
<gene>
    <name evidence="3" type="primary">LOC118344698</name>
</gene>
<reference evidence="3" key="1">
    <citation type="submission" date="2025-08" db="UniProtKB">
        <authorList>
            <consortium name="RefSeq"/>
        </authorList>
    </citation>
    <scope>IDENTIFICATION</scope>
    <source>
        <tissue evidence="3">Leaves</tissue>
    </source>
</reference>
<dbReference type="PANTHER" id="PTHR47074">
    <property type="entry name" value="BNAC02G40300D PROTEIN"/>
    <property type="match status" value="1"/>
</dbReference>
<dbReference type="KEGG" id="jre:118344698"/>
<dbReference type="RefSeq" id="XP_035541705.1">
    <property type="nucleotide sequence ID" value="XM_035685812.1"/>
</dbReference>
<protein>
    <submittedName>
        <fullName evidence="3">Uncharacterized protein LOC118344698</fullName>
    </submittedName>
</protein>
<organism evidence="2 3">
    <name type="scientific">Juglans regia</name>
    <name type="common">English walnut</name>
    <dbReference type="NCBI Taxonomy" id="51240"/>
    <lineage>
        <taxon>Eukaryota</taxon>
        <taxon>Viridiplantae</taxon>
        <taxon>Streptophyta</taxon>
        <taxon>Embryophyta</taxon>
        <taxon>Tracheophyta</taxon>
        <taxon>Spermatophyta</taxon>
        <taxon>Magnoliopsida</taxon>
        <taxon>eudicotyledons</taxon>
        <taxon>Gunneridae</taxon>
        <taxon>Pentapetalae</taxon>
        <taxon>rosids</taxon>
        <taxon>fabids</taxon>
        <taxon>Fagales</taxon>
        <taxon>Juglandaceae</taxon>
        <taxon>Juglans</taxon>
    </lineage>
</organism>
<evidence type="ECO:0000259" key="1">
    <source>
        <dbReference type="Pfam" id="PF13456"/>
    </source>
</evidence>
<sequence length="153" mass="17164">MCLEEEEVGLVACTMRRIWLRRNSFIFEKKFECPRSLLLAAKQNMDDFRAANVNLKPNHVDTSLVRWEKPDTMVCKVNWDAALDVKNKKVGIGVIIRDSEGEILACLCSMMDAHLKPVMAEGHALRRAMNLSGVASVQCDFGGRLTGNCKGHK</sequence>
<dbReference type="GO" id="GO:0003676">
    <property type="term" value="F:nucleic acid binding"/>
    <property type="evidence" value="ECO:0007669"/>
    <property type="project" value="InterPro"/>
</dbReference>
<dbReference type="PANTHER" id="PTHR47074:SF48">
    <property type="entry name" value="POLYNUCLEOTIDYL TRANSFERASE, RIBONUCLEASE H-LIKE SUPERFAMILY PROTEIN"/>
    <property type="match status" value="1"/>
</dbReference>
<evidence type="ECO:0000313" key="2">
    <source>
        <dbReference type="Proteomes" id="UP000235220"/>
    </source>
</evidence>
<dbReference type="GeneID" id="118344698"/>
<accession>A0A6P9E0Y7</accession>
<keyword evidence="2" id="KW-1185">Reference proteome</keyword>
<dbReference type="AlphaFoldDB" id="A0A6P9E0Y7"/>
<dbReference type="InterPro" id="IPR052929">
    <property type="entry name" value="RNase_H-like_EbsB-rel"/>
</dbReference>
<dbReference type="GO" id="GO:0004523">
    <property type="term" value="F:RNA-DNA hybrid ribonuclease activity"/>
    <property type="evidence" value="ECO:0007669"/>
    <property type="project" value="InterPro"/>
</dbReference>
<dbReference type="OrthoDB" id="1166192at2759"/>
<dbReference type="Proteomes" id="UP000235220">
    <property type="component" value="Chromosome 15"/>
</dbReference>
<dbReference type="InterPro" id="IPR002156">
    <property type="entry name" value="RNaseH_domain"/>
</dbReference>
<dbReference type="Pfam" id="PF13456">
    <property type="entry name" value="RVT_3"/>
    <property type="match status" value="1"/>
</dbReference>